<dbReference type="RefSeq" id="XP_009689809.1">
    <property type="nucleotide sequence ID" value="XM_009691514.1"/>
</dbReference>
<dbReference type="GeneID" id="20713803"/>
<dbReference type="VEuPathDB" id="PiroplasmaDB:TOT_010000963"/>
<reference evidence="1 2" key="1">
    <citation type="journal article" date="2012" name="MBio">
        <title>Comparative genome analysis of three eukaryotic parasites with differing abilities to transform leukocytes reveals key mediators of Theileria-induced leukocyte transformation.</title>
        <authorList>
            <person name="Hayashida K."/>
            <person name="Hara Y."/>
            <person name="Abe T."/>
            <person name="Yamasaki C."/>
            <person name="Toyoda A."/>
            <person name="Kosuge T."/>
            <person name="Suzuki Y."/>
            <person name="Sato Y."/>
            <person name="Kawashima S."/>
            <person name="Katayama T."/>
            <person name="Wakaguri H."/>
            <person name="Inoue N."/>
            <person name="Homma K."/>
            <person name="Tada-Umezaki M."/>
            <person name="Yagi Y."/>
            <person name="Fujii Y."/>
            <person name="Habara T."/>
            <person name="Kanehisa M."/>
            <person name="Watanabe H."/>
            <person name="Ito K."/>
            <person name="Gojobori T."/>
            <person name="Sugawara H."/>
            <person name="Imanishi T."/>
            <person name="Weir W."/>
            <person name="Gardner M."/>
            <person name="Pain A."/>
            <person name="Shiels B."/>
            <person name="Hattori M."/>
            <person name="Nene V."/>
            <person name="Sugimoto C."/>
        </authorList>
    </citation>
    <scope>NUCLEOTIDE SEQUENCE [LARGE SCALE GENOMIC DNA]</scope>
    <source>
        <strain evidence="1 2">Shintoku</strain>
    </source>
</reference>
<protein>
    <submittedName>
        <fullName evidence="1">Uncharacterized protein</fullName>
    </submittedName>
</protein>
<organism evidence="1 2">
    <name type="scientific">Theileria orientalis strain Shintoku</name>
    <dbReference type="NCBI Taxonomy" id="869250"/>
    <lineage>
        <taxon>Eukaryota</taxon>
        <taxon>Sar</taxon>
        <taxon>Alveolata</taxon>
        <taxon>Apicomplexa</taxon>
        <taxon>Aconoidasida</taxon>
        <taxon>Piroplasmida</taxon>
        <taxon>Theileriidae</taxon>
        <taxon>Theileria</taxon>
    </lineage>
</organism>
<keyword evidence="2" id="KW-1185">Reference proteome</keyword>
<accession>J4C7R7</accession>
<proteinExistence type="predicted"/>
<sequence>MASQNNHKLHNFIFKNVNTNMGKAAGNLVMSKIRVKNTFMNLPEDQECTGTAIYKSLSMPTLEDNFNQWYIYNLPCFEDREHCKQLMFNSENDNSGVHSMLKPASMFKYNQRAHSDATHSNECIPLDDNGKLTSIGSVRHLIGDCKPCAFNRHHTKTCMNGIRCNFCKFEIRNIHTGHFDHTAKRKTRFRIPRNH</sequence>
<dbReference type="OMA" id="HFEHDER"/>
<dbReference type="EMBL" id="AP011946">
    <property type="protein sequence ID" value="BAM39508.1"/>
    <property type="molecule type" value="Genomic_DNA"/>
</dbReference>
<evidence type="ECO:0000313" key="2">
    <source>
        <dbReference type="Proteomes" id="UP000003786"/>
    </source>
</evidence>
<dbReference type="OrthoDB" id="359706at2759"/>
<name>J4C7R7_THEOR</name>
<evidence type="ECO:0000313" key="1">
    <source>
        <dbReference type="EMBL" id="BAM39508.1"/>
    </source>
</evidence>
<dbReference type="Proteomes" id="UP000003786">
    <property type="component" value="Chromosome 1"/>
</dbReference>
<dbReference type="KEGG" id="tot:TOT_010000963"/>
<dbReference type="eggNOG" id="ENOG502TN74">
    <property type="taxonomic scope" value="Eukaryota"/>
</dbReference>
<gene>
    <name evidence="1" type="ORF">TOT_010000963</name>
</gene>
<dbReference type="AlphaFoldDB" id="J4C7R7"/>